<evidence type="ECO:0000256" key="3">
    <source>
        <dbReference type="ARBA" id="ARBA00022801"/>
    </source>
</evidence>
<dbReference type="PANTHER" id="PTHR21581">
    <property type="entry name" value="D-ALANYL-D-ALANINE CARBOXYPEPTIDASE"/>
    <property type="match status" value="1"/>
</dbReference>
<keyword evidence="12" id="KW-0121">Carboxypeptidase</keyword>
<evidence type="ECO:0000256" key="4">
    <source>
        <dbReference type="ARBA" id="ARBA00022960"/>
    </source>
</evidence>
<dbReference type="InterPro" id="IPR006311">
    <property type="entry name" value="TAT_signal"/>
</dbReference>
<evidence type="ECO:0000256" key="5">
    <source>
        <dbReference type="ARBA" id="ARBA00022984"/>
    </source>
</evidence>
<evidence type="ECO:0000259" key="11">
    <source>
        <dbReference type="Pfam" id="PF00768"/>
    </source>
</evidence>
<organism evidence="12 13">
    <name type="scientific">Actinomycetospora chibensis</name>
    <dbReference type="NCBI Taxonomy" id="663606"/>
    <lineage>
        <taxon>Bacteria</taxon>
        <taxon>Bacillati</taxon>
        <taxon>Actinomycetota</taxon>
        <taxon>Actinomycetes</taxon>
        <taxon>Pseudonocardiales</taxon>
        <taxon>Pseudonocardiaceae</taxon>
        <taxon>Actinomycetospora</taxon>
    </lineage>
</organism>
<keyword evidence="9" id="KW-0812">Transmembrane</keyword>
<dbReference type="PANTHER" id="PTHR21581:SF33">
    <property type="entry name" value="D-ALANYL-D-ALANINE CARBOXYPEPTIDASE DACB"/>
    <property type="match status" value="1"/>
</dbReference>
<feature type="region of interest" description="Disordered" evidence="8">
    <location>
        <begin position="39"/>
        <end position="84"/>
    </location>
</feature>
<dbReference type="Pfam" id="PF00768">
    <property type="entry name" value="Peptidase_S11"/>
    <property type="match status" value="1"/>
</dbReference>
<evidence type="ECO:0000313" key="12">
    <source>
        <dbReference type="EMBL" id="MFC4834521.1"/>
    </source>
</evidence>
<feature type="chain" id="PRO_5047067885" evidence="10">
    <location>
        <begin position="28"/>
        <end position="399"/>
    </location>
</feature>
<comment type="caution">
    <text evidence="12">The sequence shown here is derived from an EMBL/GenBank/DDBJ whole genome shotgun (WGS) entry which is preliminary data.</text>
</comment>
<keyword evidence="2 10" id="KW-0732">Signal</keyword>
<dbReference type="SUPFAM" id="SSF56601">
    <property type="entry name" value="beta-lactamase/transpeptidase-like"/>
    <property type="match status" value="1"/>
</dbReference>
<protein>
    <submittedName>
        <fullName evidence="12">D-alanyl-D-alanine carboxypeptidase family protein</fullName>
        <ecNumber evidence="12">3.4.-.-</ecNumber>
    </submittedName>
</protein>
<keyword evidence="4" id="KW-0133">Cell shape</keyword>
<keyword evidence="9" id="KW-0472">Membrane</keyword>
<feature type="signal peptide" evidence="10">
    <location>
        <begin position="1"/>
        <end position="27"/>
    </location>
</feature>
<comment type="similarity">
    <text evidence="1 7">Belongs to the peptidase S11 family.</text>
</comment>
<evidence type="ECO:0000256" key="7">
    <source>
        <dbReference type="RuleBase" id="RU004016"/>
    </source>
</evidence>
<feature type="compositionally biased region" description="Pro residues" evidence="8">
    <location>
        <begin position="61"/>
        <end position="71"/>
    </location>
</feature>
<keyword evidence="5" id="KW-0573">Peptidoglycan synthesis</keyword>
<feature type="transmembrane region" description="Helical" evidence="9">
    <location>
        <begin position="375"/>
        <end position="394"/>
    </location>
</feature>
<dbReference type="GO" id="GO:0004180">
    <property type="term" value="F:carboxypeptidase activity"/>
    <property type="evidence" value="ECO:0007669"/>
    <property type="project" value="UniProtKB-KW"/>
</dbReference>
<dbReference type="RefSeq" id="WP_274190645.1">
    <property type="nucleotide sequence ID" value="NZ_BAABHN010000039.1"/>
</dbReference>
<dbReference type="EMBL" id="JBHSIM010000039">
    <property type="protein sequence ID" value="MFC4834521.1"/>
    <property type="molecule type" value="Genomic_DNA"/>
</dbReference>
<dbReference type="InterPro" id="IPR018044">
    <property type="entry name" value="Peptidase_S11"/>
</dbReference>
<accession>A0ABV9RJX7</accession>
<dbReference type="Proteomes" id="UP001595909">
    <property type="component" value="Unassembled WGS sequence"/>
</dbReference>
<dbReference type="Gene3D" id="3.40.710.10">
    <property type="entry name" value="DD-peptidase/beta-lactamase superfamily"/>
    <property type="match status" value="1"/>
</dbReference>
<evidence type="ECO:0000256" key="6">
    <source>
        <dbReference type="ARBA" id="ARBA00023316"/>
    </source>
</evidence>
<keyword evidence="13" id="KW-1185">Reference proteome</keyword>
<dbReference type="EC" id="3.4.-.-" evidence="12"/>
<dbReference type="InterPro" id="IPR012338">
    <property type="entry name" value="Beta-lactam/transpept-like"/>
</dbReference>
<dbReference type="InterPro" id="IPR001967">
    <property type="entry name" value="Peptidase_S11_N"/>
</dbReference>
<keyword evidence="3 12" id="KW-0378">Hydrolase</keyword>
<evidence type="ECO:0000256" key="10">
    <source>
        <dbReference type="SAM" id="SignalP"/>
    </source>
</evidence>
<name>A0ABV9RJX7_9PSEU</name>
<feature type="domain" description="Peptidase S11 D-alanyl-D-alanine carboxypeptidase A N-terminal" evidence="11">
    <location>
        <begin position="89"/>
        <end position="312"/>
    </location>
</feature>
<feature type="region of interest" description="Disordered" evidence="8">
    <location>
        <begin position="339"/>
        <end position="372"/>
    </location>
</feature>
<reference evidence="13" key="1">
    <citation type="journal article" date="2019" name="Int. J. Syst. Evol. Microbiol.">
        <title>The Global Catalogue of Microorganisms (GCM) 10K type strain sequencing project: providing services to taxonomists for standard genome sequencing and annotation.</title>
        <authorList>
            <consortium name="The Broad Institute Genomics Platform"/>
            <consortium name="The Broad Institute Genome Sequencing Center for Infectious Disease"/>
            <person name="Wu L."/>
            <person name="Ma J."/>
        </authorList>
    </citation>
    <scope>NUCLEOTIDE SEQUENCE [LARGE SCALE GENOMIC DNA]</scope>
    <source>
        <strain evidence="13">CCUG 50347</strain>
    </source>
</reference>
<evidence type="ECO:0000256" key="9">
    <source>
        <dbReference type="SAM" id="Phobius"/>
    </source>
</evidence>
<dbReference type="PRINTS" id="PR00725">
    <property type="entry name" value="DADACBPTASE1"/>
</dbReference>
<keyword evidence="12" id="KW-0645">Protease</keyword>
<keyword evidence="6" id="KW-0961">Cell wall biogenesis/degradation</keyword>
<evidence type="ECO:0000256" key="8">
    <source>
        <dbReference type="SAM" id="MobiDB-lite"/>
    </source>
</evidence>
<dbReference type="PROSITE" id="PS51318">
    <property type="entry name" value="TAT"/>
    <property type="match status" value="1"/>
</dbReference>
<evidence type="ECO:0000256" key="1">
    <source>
        <dbReference type="ARBA" id="ARBA00007164"/>
    </source>
</evidence>
<evidence type="ECO:0000313" key="13">
    <source>
        <dbReference type="Proteomes" id="UP001595909"/>
    </source>
</evidence>
<evidence type="ECO:0000256" key="2">
    <source>
        <dbReference type="ARBA" id="ARBA00022729"/>
    </source>
</evidence>
<proteinExistence type="inferred from homology"/>
<keyword evidence="9" id="KW-1133">Transmembrane helix</keyword>
<gene>
    <name evidence="12" type="ORF">ACFPEL_19060</name>
</gene>
<sequence>MSTRRMLATVTAAVAIGLTALPGAAVAAPALPAGASCEFGTAPGPPVDESEAPQPGQAEPRPLPIPDPPVGGPAMGSCGDVVPDGTPAAPPVGVVSYVLADLDSGQVLAARNPHARLRPASLMKTLTGLLVAQRLPLDETITGTQEDADQEGTRVGIGAGGQYTIRQVFDSMMMASGNDAAHALAVRLTGSVPATVDLMNTTARQLGALDTRAATPSGLDGPGMQTSAYDLASIFRVAMREEPFAQAVATRQIPFPGFGTSPPFVVVNDNKLLTSGYQGYIGGKTGFTDDARHTFIGAAERNGRRLVVVLMRGEQRPVPMYQQAGALLDHGFALPDLRGVGTLTDSNPAEPAEPGTTGTPDPDAAAPESGATTSWGTPVLLLAVVAAVGGLFALRAARR</sequence>